<keyword evidence="11" id="KW-1185">Reference proteome</keyword>
<dbReference type="SUPFAM" id="SSF48452">
    <property type="entry name" value="TPR-like"/>
    <property type="match status" value="1"/>
</dbReference>
<feature type="transmembrane region" description="Helical" evidence="7">
    <location>
        <begin position="6"/>
        <end position="25"/>
    </location>
</feature>
<sequence length="406" mass="44553">MSNLFWIAVAALIGIAMLFIVPPLWRRNELAESEVDQRNINIARQRLKELKRLLEEGALTQAQFDEQYQELELTLSDELDSLKQISAPSSQGKWIIPVVVLFVPLLSLSLYFSLGDTQAQVKAEQQQLARQQQEKAQQTIDKMVAGLAERLKQQPDDAEGWLMLGRSLKYMQQYDKAAEAFAQAYRLLGDEVSVMLYYADALAMARGGRLAGKPAELIFKALALSPDDATGLWLGGMAKAEAGEFAQALQYWQKLEPLLPKDSPSRRELQGMMAALKSRLNETTEPAEAAPAVNIAVSVRLSESLRQQAQADDVVFVYAQALNGPKMPLAIVRKSVADLPLSVQLNDAMAMTPAMKLSAFSRVKVIARVSGSGNAMPQAGDLIGQAEVAELGPNSSVAITIDRRVE</sequence>
<evidence type="ECO:0000256" key="2">
    <source>
        <dbReference type="ARBA" id="ARBA00022737"/>
    </source>
</evidence>
<reference evidence="10 11" key="1">
    <citation type="journal article" date="2024" name="Microbiology">
        <title>Methylomarinum rosea sp. nov., a novel halophilic methanotrophic bacterium from the hypersaline Lake Elton.</title>
        <authorList>
            <person name="Suleimanov R.Z."/>
            <person name="Oshkin I.Y."/>
            <person name="Danilova O.V."/>
            <person name="Suzina N.E."/>
            <person name="Dedysh S.N."/>
        </authorList>
    </citation>
    <scope>NUCLEOTIDE SEQUENCE [LARGE SCALE GENOMIC DNA]</scope>
    <source>
        <strain evidence="10 11">Ch1-1</strain>
    </source>
</reference>
<keyword evidence="7" id="KW-0472">Membrane</keyword>
<evidence type="ECO:0000259" key="9">
    <source>
        <dbReference type="Pfam" id="PF23914"/>
    </source>
</evidence>
<evidence type="ECO:0000256" key="7">
    <source>
        <dbReference type="SAM" id="Phobius"/>
    </source>
</evidence>
<dbReference type="RefSeq" id="WP_305907771.1">
    <property type="nucleotide sequence ID" value="NZ_CP157743.1"/>
</dbReference>
<accession>A0AAU7NR60</accession>
<dbReference type="GO" id="GO:0017004">
    <property type="term" value="P:cytochrome complex assembly"/>
    <property type="evidence" value="ECO:0007669"/>
    <property type="project" value="UniProtKB-KW"/>
</dbReference>
<protein>
    <submittedName>
        <fullName evidence="10">C-type cytochrome biogenesis protein CcmI</fullName>
    </submittedName>
</protein>
<proteinExistence type="predicted"/>
<feature type="transmembrane region" description="Helical" evidence="7">
    <location>
        <begin position="94"/>
        <end position="114"/>
    </location>
</feature>
<evidence type="ECO:0000256" key="6">
    <source>
        <dbReference type="SAM" id="Coils"/>
    </source>
</evidence>
<dbReference type="Gene3D" id="1.25.40.10">
    <property type="entry name" value="Tetratricopeptide repeat domain"/>
    <property type="match status" value="1"/>
</dbReference>
<dbReference type="InterPro" id="IPR056412">
    <property type="entry name" value="Ig_CycH"/>
</dbReference>
<dbReference type="Pfam" id="PF23892">
    <property type="entry name" value="Ig_CycH"/>
    <property type="match status" value="1"/>
</dbReference>
<dbReference type="GO" id="GO:0030313">
    <property type="term" value="C:cell envelope"/>
    <property type="evidence" value="ECO:0007669"/>
    <property type="project" value="UniProtKB-SubCell"/>
</dbReference>
<evidence type="ECO:0000256" key="4">
    <source>
        <dbReference type="ARBA" id="ARBA00022803"/>
    </source>
</evidence>
<dbReference type="InterPro" id="IPR056413">
    <property type="entry name" value="TPR_CcmH_CycH"/>
</dbReference>
<dbReference type="InterPro" id="IPR017560">
    <property type="entry name" value="Cyt_c_biogenesis_CcmI"/>
</dbReference>
<name>A0AAU7NR60_9GAMM</name>
<evidence type="ECO:0000256" key="5">
    <source>
        <dbReference type="PROSITE-ProRule" id="PRU00339"/>
    </source>
</evidence>
<keyword evidence="4 5" id="KW-0802">TPR repeat</keyword>
<organism evidence="10 11">
    <name type="scientific">Methylomarinum roseum</name>
    <dbReference type="NCBI Taxonomy" id="3067653"/>
    <lineage>
        <taxon>Bacteria</taxon>
        <taxon>Pseudomonadati</taxon>
        <taxon>Pseudomonadota</taxon>
        <taxon>Gammaproteobacteria</taxon>
        <taxon>Methylococcales</taxon>
        <taxon>Methylococcaceae</taxon>
        <taxon>Methylomarinum</taxon>
    </lineage>
</organism>
<evidence type="ECO:0000256" key="1">
    <source>
        <dbReference type="ARBA" id="ARBA00004196"/>
    </source>
</evidence>
<dbReference type="PROSITE" id="PS50005">
    <property type="entry name" value="TPR"/>
    <property type="match status" value="1"/>
</dbReference>
<comment type="subcellular location">
    <subcellularLocation>
        <location evidence="1">Cell envelope</location>
    </subcellularLocation>
</comment>
<keyword evidence="3" id="KW-0201">Cytochrome c-type biogenesis</keyword>
<keyword evidence="2" id="KW-0677">Repeat</keyword>
<keyword evidence="6" id="KW-0175">Coiled coil</keyword>
<dbReference type="SMART" id="SM00028">
    <property type="entry name" value="TPR"/>
    <property type="match status" value="2"/>
</dbReference>
<evidence type="ECO:0000313" key="10">
    <source>
        <dbReference type="EMBL" id="XBS19477.1"/>
    </source>
</evidence>
<keyword evidence="7" id="KW-1133">Transmembrane helix</keyword>
<dbReference type="Proteomes" id="UP001225378">
    <property type="component" value="Chromosome"/>
</dbReference>
<dbReference type="GO" id="GO:0005886">
    <property type="term" value="C:plasma membrane"/>
    <property type="evidence" value="ECO:0007669"/>
    <property type="project" value="TreeGrafter"/>
</dbReference>
<feature type="repeat" description="TPR" evidence="5">
    <location>
        <begin position="158"/>
        <end position="191"/>
    </location>
</feature>
<dbReference type="KEGG" id="mech:Q9L42_014050"/>
<evidence type="ECO:0000313" key="11">
    <source>
        <dbReference type="Proteomes" id="UP001225378"/>
    </source>
</evidence>
<dbReference type="Pfam" id="PF23914">
    <property type="entry name" value="TPR_CcmH_CycH"/>
    <property type="match status" value="1"/>
</dbReference>
<feature type="coiled-coil region" evidence="6">
    <location>
        <begin position="114"/>
        <end position="142"/>
    </location>
</feature>
<dbReference type="PANTHER" id="PTHR47870">
    <property type="entry name" value="CYTOCHROME C-TYPE BIOGENESIS PROTEIN CCMH"/>
    <property type="match status" value="1"/>
</dbReference>
<dbReference type="PANTHER" id="PTHR47870:SF4">
    <property type="entry name" value="CYTOCHROME C-TYPE BIOGENESIS PROTEIN CYCH"/>
    <property type="match status" value="1"/>
</dbReference>
<feature type="domain" description="Cytochrome c-type biogenesis protein H TPR" evidence="9">
    <location>
        <begin position="117"/>
        <end position="265"/>
    </location>
</feature>
<evidence type="ECO:0000259" key="8">
    <source>
        <dbReference type="Pfam" id="PF23892"/>
    </source>
</evidence>
<dbReference type="EMBL" id="CP157743">
    <property type="protein sequence ID" value="XBS19477.1"/>
    <property type="molecule type" value="Genomic_DNA"/>
</dbReference>
<keyword evidence="7" id="KW-0812">Transmembrane</keyword>
<dbReference type="NCBIfam" id="TIGR03142">
    <property type="entry name" value="cytochro_ccmI"/>
    <property type="match status" value="1"/>
</dbReference>
<dbReference type="AlphaFoldDB" id="A0AAU7NR60"/>
<dbReference type="InterPro" id="IPR019734">
    <property type="entry name" value="TPR_rpt"/>
</dbReference>
<feature type="domain" description="Cytochrome c-type biogenesis protein H Ig-like" evidence="8">
    <location>
        <begin position="295"/>
        <end position="402"/>
    </location>
</feature>
<evidence type="ECO:0000256" key="3">
    <source>
        <dbReference type="ARBA" id="ARBA00022748"/>
    </source>
</evidence>
<gene>
    <name evidence="10" type="primary">ccmI</name>
    <name evidence="10" type="ORF">Q9L42_014050</name>
</gene>
<dbReference type="InterPro" id="IPR011990">
    <property type="entry name" value="TPR-like_helical_dom_sf"/>
</dbReference>
<dbReference type="InterPro" id="IPR051263">
    <property type="entry name" value="C-type_cytochrome_biogenesis"/>
</dbReference>